<proteinExistence type="predicted"/>
<protein>
    <recommendedName>
        <fullName evidence="3">YncI copper-binding domain-containing protein</fullName>
    </recommendedName>
</protein>
<dbReference type="PATRIC" id="fig|1469144.8.peg.4112"/>
<dbReference type="CDD" id="cd08545">
    <property type="entry name" value="YcnI_like"/>
    <property type="match status" value="1"/>
</dbReference>
<gene>
    <name evidence="4" type="ORF">TH66_05555</name>
    <name evidence="5" type="ORF">TR74_20590</name>
</gene>
<dbReference type="Pfam" id="PF07987">
    <property type="entry name" value="DUF1775"/>
    <property type="match status" value="1"/>
</dbReference>
<organism evidence="5 6">
    <name type="scientific">Carbonactinospora thermoautotrophica</name>
    <dbReference type="NCBI Taxonomy" id="1469144"/>
    <lineage>
        <taxon>Bacteria</taxon>
        <taxon>Bacillati</taxon>
        <taxon>Actinomycetota</taxon>
        <taxon>Actinomycetes</taxon>
        <taxon>Kitasatosporales</taxon>
        <taxon>Carbonactinosporaceae</taxon>
        <taxon>Carbonactinospora</taxon>
    </lineage>
</organism>
<feature type="chain" id="PRO_5010447120" description="YncI copper-binding domain-containing protein" evidence="2">
    <location>
        <begin position="26"/>
        <end position="220"/>
    </location>
</feature>
<keyword evidence="2" id="KW-0732">Signal</keyword>
<reference evidence="5 7" key="1">
    <citation type="submission" date="2015-02" db="EMBL/GenBank/DDBJ databases">
        <title>Physiological reanalysis, assessment of diazotrophy, and genome sequences of multiple isolates of Streptomyces thermoautotrophicus.</title>
        <authorList>
            <person name="MacKellar D.C."/>
            <person name="Lieber L."/>
            <person name="Norman J."/>
            <person name="Bolger A."/>
            <person name="Tobin C."/>
            <person name="Murray J.W."/>
            <person name="Prell J."/>
        </authorList>
    </citation>
    <scope>NUCLEOTIDE SEQUENCE [LARGE SCALE GENOMIC DNA]</scope>
    <source>
        <strain evidence="5 7">UBT1</strain>
    </source>
</reference>
<dbReference type="PROSITE" id="PS51257">
    <property type="entry name" value="PROKAR_LIPOPROTEIN"/>
    <property type="match status" value="1"/>
</dbReference>
<evidence type="ECO:0000313" key="4">
    <source>
        <dbReference type="EMBL" id="KWX04848.1"/>
    </source>
</evidence>
<evidence type="ECO:0000256" key="1">
    <source>
        <dbReference type="SAM" id="Phobius"/>
    </source>
</evidence>
<dbReference type="Gene3D" id="2.60.40.2230">
    <property type="entry name" value="Uncharacterised protein YcnI-like PF07987, DUF1775"/>
    <property type="match status" value="1"/>
</dbReference>
<accession>A0A132NA61</accession>
<dbReference type="AlphaFoldDB" id="A0A132NA61"/>
<evidence type="ECO:0000313" key="6">
    <source>
        <dbReference type="Proteomes" id="UP000070598"/>
    </source>
</evidence>
<evidence type="ECO:0000256" key="2">
    <source>
        <dbReference type="SAM" id="SignalP"/>
    </source>
</evidence>
<feature type="transmembrane region" description="Helical" evidence="1">
    <location>
        <begin position="196"/>
        <end position="217"/>
    </location>
</feature>
<evidence type="ECO:0000259" key="3">
    <source>
        <dbReference type="Pfam" id="PF07987"/>
    </source>
</evidence>
<feature type="domain" description="YncI copper-binding" evidence="3">
    <location>
        <begin position="26"/>
        <end position="174"/>
    </location>
</feature>
<dbReference type="Proteomes" id="UP000070598">
    <property type="component" value="Unassembled WGS sequence"/>
</dbReference>
<dbReference type="EMBL" id="JYIK01001084">
    <property type="protein sequence ID" value="KWX06886.1"/>
    <property type="molecule type" value="Genomic_DNA"/>
</dbReference>
<keyword evidence="1" id="KW-0812">Transmembrane</keyword>
<comment type="caution">
    <text evidence="5">The sequence shown here is derived from an EMBL/GenBank/DDBJ whole genome shotgun (WGS) entry which is preliminary data.</text>
</comment>
<keyword evidence="1" id="KW-1133">Transmembrane helix</keyword>
<evidence type="ECO:0000313" key="7">
    <source>
        <dbReference type="Proteomes" id="UP000070659"/>
    </source>
</evidence>
<dbReference type="InterPro" id="IPR038507">
    <property type="entry name" value="YcnI-like_sf"/>
</dbReference>
<dbReference type="EMBL" id="JYIJ01000014">
    <property type="protein sequence ID" value="KWX04848.1"/>
    <property type="molecule type" value="Genomic_DNA"/>
</dbReference>
<reference evidence="6" key="2">
    <citation type="submission" date="2015-02" db="EMBL/GenBank/DDBJ databases">
        <title>Physiological reanalysis, assessment of diazotrophy, and genome sequences of multiple isolates of Streptomyces thermoautotrophicus.</title>
        <authorList>
            <person name="MacKellar D.C."/>
            <person name="Lieber L."/>
            <person name="Norman J."/>
            <person name="Bolger A."/>
            <person name="Tobin C."/>
            <person name="Murray J.W."/>
            <person name="Friesen M."/>
            <person name="Prell J."/>
        </authorList>
    </citation>
    <scope>NUCLEOTIDE SEQUENCE [LARGE SCALE GENOMIC DNA]</scope>
    <source>
        <strain evidence="6">UBT1</strain>
    </source>
</reference>
<keyword evidence="1" id="KW-0472">Membrane</keyword>
<feature type="signal peptide" evidence="2">
    <location>
        <begin position="1"/>
        <end position="25"/>
    </location>
</feature>
<sequence length="220" mass="23487">MRSRLLATSGGAIALVVSCALPAAAHVTVVPQEAEQGSYTTLTFRVPNERDDARTVKLEIVIPQEQPLTSVRVKPHPGWSYQLEKVKLDQPVEAHGSQVTEVVRKITWTAGANAGIGATEFEEFQISIGRLPTAERMVFKALQTYDSGEVVRWIEEAAPGATTEPEHPAPVLKLVPKADETPEPTAEVAAKDDDPALILSVAALLLGAGGLAAGISARRR</sequence>
<dbReference type="InterPro" id="IPR012533">
    <property type="entry name" value="YcnI-copper_dom"/>
</dbReference>
<dbReference type="Proteomes" id="UP000070659">
    <property type="component" value="Unassembled WGS sequence"/>
</dbReference>
<evidence type="ECO:0000313" key="5">
    <source>
        <dbReference type="EMBL" id="KWX06886.1"/>
    </source>
</evidence>
<name>A0A132NA61_9ACTN</name>